<gene>
    <name evidence="3" type="ORF">AWC22_16670</name>
</gene>
<protein>
    <recommendedName>
        <fullName evidence="2">ABC-type glycine betaine transport system substrate-binding domain-containing protein</fullName>
    </recommendedName>
</protein>
<dbReference type="Pfam" id="PF04069">
    <property type="entry name" value="OpuAC"/>
    <property type="match status" value="2"/>
</dbReference>
<dbReference type="STRING" id="486698.AWC22_16670"/>
<dbReference type="RefSeq" id="WP_085250123.1">
    <property type="nucleotide sequence ID" value="NZ_CAJMWI010000001.1"/>
</dbReference>
<feature type="chain" id="PRO_5012010157" description="ABC-type glycine betaine transport system substrate-binding domain-containing protein" evidence="1">
    <location>
        <begin position="22"/>
        <end position="283"/>
    </location>
</feature>
<keyword evidence="4" id="KW-1185">Reference proteome</keyword>
<feature type="domain" description="ABC-type glycine betaine transport system substrate-binding" evidence="2">
    <location>
        <begin position="182"/>
        <end position="278"/>
    </location>
</feature>
<evidence type="ECO:0000259" key="2">
    <source>
        <dbReference type="Pfam" id="PF04069"/>
    </source>
</evidence>
<dbReference type="GO" id="GO:0043190">
    <property type="term" value="C:ATP-binding cassette (ABC) transporter complex"/>
    <property type="evidence" value="ECO:0007669"/>
    <property type="project" value="InterPro"/>
</dbReference>
<feature type="signal peptide" evidence="1">
    <location>
        <begin position="1"/>
        <end position="21"/>
    </location>
</feature>
<sequence>MRIARLAALLLAAAIAMASCAAENRDHRPELVVGSRPDSESKLLAGIYVAALRSYGFAARAETADDPMAKLDAGAFTVVPGLTGKVLQALQPSSSALSDVQVYRVMNSALPEGVAAGDYTTAAEDKPALVVTPATAQAWGGSDLSLVPRHCGGLVVGSVRGFRAPSGVGPCRLPAPREFPDDATMFAALRASELTAAWTSTADPGIPTDLVVLADGKNALIQAENVVPLYRRNALTDRQLLAINEVAGVLDTAALVEMRRKVAGGADPQAVADAWLAEHPLGR</sequence>
<proteinExistence type="predicted"/>
<dbReference type="PROSITE" id="PS51257">
    <property type="entry name" value="PROKAR_LIPOPROTEIN"/>
    <property type="match status" value="1"/>
</dbReference>
<evidence type="ECO:0000313" key="4">
    <source>
        <dbReference type="Proteomes" id="UP000193087"/>
    </source>
</evidence>
<organism evidence="3 4">
    <name type="scientific">Mycobacterium riyadhense</name>
    <dbReference type="NCBI Taxonomy" id="486698"/>
    <lineage>
        <taxon>Bacteria</taxon>
        <taxon>Bacillati</taxon>
        <taxon>Actinomycetota</taxon>
        <taxon>Actinomycetes</taxon>
        <taxon>Mycobacteriales</taxon>
        <taxon>Mycobacteriaceae</taxon>
        <taxon>Mycobacterium</taxon>
    </lineage>
</organism>
<dbReference type="EMBL" id="LQPQ01000059">
    <property type="protein sequence ID" value="ORW81683.1"/>
    <property type="molecule type" value="Genomic_DNA"/>
</dbReference>
<comment type="caution">
    <text evidence="3">The sequence shown here is derived from an EMBL/GenBank/DDBJ whole genome shotgun (WGS) entry which is preliminary data.</text>
</comment>
<evidence type="ECO:0000256" key="1">
    <source>
        <dbReference type="SAM" id="SignalP"/>
    </source>
</evidence>
<feature type="domain" description="ABC-type glycine betaine transport system substrate-binding" evidence="2">
    <location>
        <begin position="30"/>
        <end position="144"/>
    </location>
</feature>
<dbReference type="OrthoDB" id="4774756at2"/>
<name>A0A1X2D0J7_9MYCO</name>
<accession>A0A1X2D0J7</accession>
<keyword evidence="1" id="KW-0732">Signal</keyword>
<dbReference type="Gene3D" id="3.40.190.120">
    <property type="entry name" value="Osmoprotection protein (prox), domain 2"/>
    <property type="match status" value="1"/>
</dbReference>
<dbReference type="GO" id="GO:0022857">
    <property type="term" value="F:transmembrane transporter activity"/>
    <property type="evidence" value="ECO:0007669"/>
    <property type="project" value="InterPro"/>
</dbReference>
<reference evidence="3 4" key="1">
    <citation type="submission" date="2016-01" db="EMBL/GenBank/DDBJ databases">
        <title>The new phylogeny of the genus Mycobacterium.</title>
        <authorList>
            <person name="Tarcisio F."/>
            <person name="Conor M."/>
            <person name="Antonella G."/>
            <person name="Elisabetta G."/>
            <person name="Giulia F.S."/>
            <person name="Sara T."/>
            <person name="Anna F."/>
            <person name="Clotilde B."/>
            <person name="Roberto B."/>
            <person name="Veronica D.S."/>
            <person name="Fabio R."/>
            <person name="Monica P."/>
            <person name="Olivier J."/>
            <person name="Enrico T."/>
            <person name="Nicola S."/>
        </authorList>
    </citation>
    <scope>NUCLEOTIDE SEQUENCE [LARGE SCALE GENOMIC DNA]</scope>
    <source>
        <strain evidence="3 4">DSM 45176</strain>
    </source>
</reference>
<evidence type="ECO:0000313" key="3">
    <source>
        <dbReference type="EMBL" id="ORW81683.1"/>
    </source>
</evidence>
<dbReference type="AlphaFoldDB" id="A0A1X2D0J7"/>
<dbReference type="SUPFAM" id="SSF53850">
    <property type="entry name" value="Periplasmic binding protein-like II"/>
    <property type="match status" value="1"/>
</dbReference>
<dbReference type="InterPro" id="IPR007210">
    <property type="entry name" value="ABC_Gly_betaine_transp_sub-bd"/>
</dbReference>
<dbReference type="GeneID" id="93496178"/>
<dbReference type="Gene3D" id="3.40.190.10">
    <property type="entry name" value="Periplasmic binding protein-like II"/>
    <property type="match status" value="1"/>
</dbReference>
<dbReference type="Proteomes" id="UP000193087">
    <property type="component" value="Unassembled WGS sequence"/>
</dbReference>